<organism evidence="2">
    <name type="scientific">marine sediment metagenome</name>
    <dbReference type="NCBI Taxonomy" id="412755"/>
    <lineage>
        <taxon>unclassified sequences</taxon>
        <taxon>metagenomes</taxon>
        <taxon>ecological metagenomes</taxon>
    </lineage>
</organism>
<feature type="compositionally biased region" description="Basic and acidic residues" evidence="1">
    <location>
        <begin position="113"/>
        <end position="127"/>
    </location>
</feature>
<evidence type="ECO:0000256" key="1">
    <source>
        <dbReference type="SAM" id="MobiDB-lite"/>
    </source>
</evidence>
<dbReference type="EMBL" id="LAZR01022360">
    <property type="protein sequence ID" value="KKL82121.1"/>
    <property type="molecule type" value="Genomic_DNA"/>
</dbReference>
<name>A0A0F9FUZ1_9ZZZZ</name>
<proteinExistence type="predicted"/>
<comment type="caution">
    <text evidence="2">The sequence shown here is derived from an EMBL/GenBank/DDBJ whole genome shotgun (WGS) entry which is preliminary data.</text>
</comment>
<evidence type="ECO:0000313" key="2">
    <source>
        <dbReference type="EMBL" id="KKL82121.1"/>
    </source>
</evidence>
<feature type="region of interest" description="Disordered" evidence="1">
    <location>
        <begin position="109"/>
        <end position="128"/>
    </location>
</feature>
<protein>
    <submittedName>
        <fullName evidence="2">Uncharacterized protein</fullName>
    </submittedName>
</protein>
<gene>
    <name evidence="2" type="ORF">LCGC14_1987960</name>
</gene>
<dbReference type="AlphaFoldDB" id="A0A0F9FUZ1"/>
<sequence>MKNICQTIINKKTGKICGHDEMFHDKDMGCFFSDKCSCKKFEAKKYIIDTEDAEIDDEPQKGCGKILNKEMPRVSLLCGEKQDGELFLCPSCSRNHSLTEDREVQPNSWKRCSSKDKEPEVSQRVERTSSGSDFDLSEKIVFMTDYAKKKGFLLDTNIPVKDVKTFIKKLKPLVNKYVKYTVDKMAMWDEIYKLLGEKWR</sequence>
<reference evidence="2" key="1">
    <citation type="journal article" date="2015" name="Nature">
        <title>Complex archaea that bridge the gap between prokaryotes and eukaryotes.</title>
        <authorList>
            <person name="Spang A."/>
            <person name="Saw J.H."/>
            <person name="Jorgensen S.L."/>
            <person name="Zaremba-Niedzwiedzka K."/>
            <person name="Martijn J."/>
            <person name="Lind A.E."/>
            <person name="van Eijk R."/>
            <person name="Schleper C."/>
            <person name="Guy L."/>
            <person name="Ettema T.J."/>
        </authorList>
    </citation>
    <scope>NUCLEOTIDE SEQUENCE</scope>
</reference>
<accession>A0A0F9FUZ1</accession>